<proteinExistence type="predicted"/>
<protein>
    <submittedName>
        <fullName evidence="6">Complement component 7a</fullName>
    </submittedName>
</protein>
<dbReference type="SUPFAM" id="SSF82895">
    <property type="entry name" value="TSP-1 type 1 repeat"/>
    <property type="match status" value="1"/>
</dbReference>
<keyword evidence="4" id="KW-1015">Disulfide bond</keyword>
<accession>A0A673Z357</accession>
<dbReference type="Gene3D" id="3.30.60.30">
    <property type="match status" value="1"/>
</dbReference>
<dbReference type="OMA" id="GHACANE"/>
<dbReference type="GO" id="GO:0006956">
    <property type="term" value="P:complement activation"/>
    <property type="evidence" value="ECO:0007669"/>
    <property type="project" value="TreeGrafter"/>
</dbReference>
<keyword evidence="2" id="KW-0964">Secreted</keyword>
<dbReference type="InterPro" id="IPR036383">
    <property type="entry name" value="TSP1_rpt_sf"/>
</dbReference>
<evidence type="ECO:0000256" key="1">
    <source>
        <dbReference type="ARBA" id="ARBA00004613"/>
    </source>
</evidence>
<reference evidence="6" key="1">
    <citation type="submission" date="2025-08" db="UniProtKB">
        <authorList>
            <consortium name="Ensembl"/>
        </authorList>
    </citation>
    <scope>IDENTIFICATION</scope>
</reference>
<feature type="domain" description="Kazal-type serine protease inhibitor" evidence="5">
    <location>
        <begin position="529"/>
        <end position="580"/>
    </location>
</feature>
<name>A0A673Z357_SALTR</name>
<dbReference type="InterPro" id="IPR040729">
    <property type="entry name" value="Kazal_3"/>
</dbReference>
<dbReference type="InterPro" id="IPR000884">
    <property type="entry name" value="TSP1_rpt"/>
</dbReference>
<evidence type="ECO:0000259" key="5">
    <source>
        <dbReference type="Pfam" id="PF18434"/>
    </source>
</evidence>
<keyword evidence="7" id="KW-1185">Reference proteome</keyword>
<dbReference type="GO" id="GO:0005576">
    <property type="term" value="C:extracellular region"/>
    <property type="evidence" value="ECO:0007669"/>
    <property type="project" value="UniProtKB-SubCell"/>
</dbReference>
<organism evidence="6 7">
    <name type="scientific">Salmo trutta</name>
    <name type="common">Brown trout</name>
    <dbReference type="NCBI Taxonomy" id="8032"/>
    <lineage>
        <taxon>Eukaryota</taxon>
        <taxon>Metazoa</taxon>
        <taxon>Chordata</taxon>
        <taxon>Craniata</taxon>
        <taxon>Vertebrata</taxon>
        <taxon>Euteleostomi</taxon>
        <taxon>Actinopterygii</taxon>
        <taxon>Neopterygii</taxon>
        <taxon>Teleostei</taxon>
        <taxon>Protacanthopterygii</taxon>
        <taxon>Salmoniformes</taxon>
        <taxon>Salmonidae</taxon>
        <taxon>Salmoninae</taxon>
        <taxon>Salmo</taxon>
    </lineage>
</organism>
<keyword evidence="3" id="KW-0204">Cytolysis</keyword>
<dbReference type="GO" id="GO:0031640">
    <property type="term" value="P:killing of cells of another organism"/>
    <property type="evidence" value="ECO:0007669"/>
    <property type="project" value="UniProtKB-KW"/>
</dbReference>
<comment type="subcellular location">
    <subcellularLocation>
        <location evidence="1">Secreted</location>
    </subcellularLocation>
</comment>
<dbReference type="PANTHER" id="PTHR45742:SF2">
    <property type="entry name" value="COMPLEMENT COMPONENT C7"/>
    <property type="match status" value="1"/>
</dbReference>
<reference evidence="6" key="2">
    <citation type="submission" date="2025-09" db="UniProtKB">
        <authorList>
            <consortium name="Ensembl"/>
        </authorList>
    </citation>
    <scope>IDENTIFICATION</scope>
</reference>
<sequence length="582" mass="65026">MLIWMGGFISWDSDRSHSSSPLLSSHLLPSPLFSPNNCVETVHCHWGSYGKWSECDGCTKTQVRNQTNHQTCSSRILPALSSIPFLCILTNSLVLEDDKHTPNIMQSPPFLKIWRVVLSDKNHLLVVKNDVELAQFQNNVLATFPTVYDYASYRTVVKRFETHYLSEGTLGELFHALLSIDQETEKQMGETTQATPAETGSAPAETELGKTLAILLVPCCVWCACFQMRPLYELVREVQCAGVNRLHLKTAIEQYLDERHPCFCQPCRNNSLVVIEGDECKYICKPGVIHGSWSCWSGWTYCSGSQRLRTRTCSTHAPQRGCHHCNGTMEPQCFALTLTPRETFGSTPPLPNGYVVVRMDGQRATILLPGCHLIGIRISEYTGDQTWSTAPKQFNSKLCHVPSLQNDVTGSHCEPTYDIGEMIPLSYPEGTHIVGHTEILWSFFLLSFMNPAPKMLNLLDGPAVQCKPWEKLAENEFICKMAYDCTERVRDTRPAVCYNLTEDSACQWTFSLSYFPCLLLTGQTNRCRCEDRVECSDPGLSLFVLLGAEADSATQTLSECEAGLRRCKGEKVSVGSILPCGA</sequence>
<evidence type="ECO:0000256" key="3">
    <source>
        <dbReference type="ARBA" id="ARBA00022852"/>
    </source>
</evidence>
<evidence type="ECO:0000256" key="2">
    <source>
        <dbReference type="ARBA" id="ARBA00022525"/>
    </source>
</evidence>
<dbReference type="Ensembl" id="ENSSTUT00000043409.1">
    <property type="protein sequence ID" value="ENSSTUP00000041559.1"/>
    <property type="gene ID" value="ENSSTUG00000017582.1"/>
</dbReference>
<evidence type="ECO:0000313" key="7">
    <source>
        <dbReference type="Proteomes" id="UP000472277"/>
    </source>
</evidence>
<dbReference type="GO" id="GO:0005579">
    <property type="term" value="C:membrane attack complex"/>
    <property type="evidence" value="ECO:0007669"/>
    <property type="project" value="TreeGrafter"/>
</dbReference>
<dbReference type="GeneTree" id="ENSGT00940000156804"/>
<dbReference type="InParanoid" id="A0A673Z357"/>
<dbReference type="Proteomes" id="UP000472277">
    <property type="component" value="Chromosome 9"/>
</dbReference>
<dbReference type="AlphaFoldDB" id="A0A673Z357"/>
<evidence type="ECO:0000313" key="6">
    <source>
        <dbReference type="Ensembl" id="ENSSTUP00000041559.1"/>
    </source>
</evidence>
<dbReference type="PANTHER" id="PTHR45742">
    <property type="entry name" value="COMPLEMENT COMPONENT C6"/>
    <property type="match status" value="1"/>
</dbReference>
<evidence type="ECO:0000256" key="4">
    <source>
        <dbReference type="ARBA" id="ARBA00023157"/>
    </source>
</evidence>
<dbReference type="PROSITE" id="PS50092">
    <property type="entry name" value="TSP1"/>
    <property type="match status" value="1"/>
</dbReference>
<dbReference type="Pfam" id="PF18434">
    <property type="entry name" value="Kazal_3"/>
    <property type="match status" value="1"/>
</dbReference>